<dbReference type="AlphaFoldDB" id="A0AAV7H4E9"/>
<feature type="region of interest" description="Disordered" evidence="1">
    <location>
        <begin position="1"/>
        <end position="48"/>
    </location>
</feature>
<keyword evidence="3" id="KW-1185">Reference proteome</keyword>
<gene>
    <name evidence="2" type="ORF">IEQ34_010179</name>
</gene>
<reference evidence="2 3" key="1">
    <citation type="journal article" date="2021" name="Hortic Res">
        <title>Chromosome-scale assembly of the Dendrobium chrysotoxum genome enhances the understanding of orchid evolution.</title>
        <authorList>
            <person name="Zhang Y."/>
            <person name="Zhang G.Q."/>
            <person name="Zhang D."/>
            <person name="Liu X.D."/>
            <person name="Xu X.Y."/>
            <person name="Sun W.H."/>
            <person name="Yu X."/>
            <person name="Zhu X."/>
            <person name="Wang Z.W."/>
            <person name="Zhao X."/>
            <person name="Zhong W.Y."/>
            <person name="Chen H."/>
            <person name="Yin W.L."/>
            <person name="Huang T."/>
            <person name="Niu S.C."/>
            <person name="Liu Z.J."/>
        </authorList>
    </citation>
    <scope>NUCLEOTIDE SEQUENCE [LARGE SCALE GENOMIC DNA]</scope>
    <source>
        <strain evidence="2">Lindl</strain>
    </source>
</reference>
<protein>
    <submittedName>
        <fullName evidence="2">Uncharacterized protein</fullName>
    </submittedName>
</protein>
<feature type="compositionally biased region" description="Polar residues" evidence="1">
    <location>
        <begin position="30"/>
        <end position="39"/>
    </location>
</feature>
<organism evidence="2 3">
    <name type="scientific">Dendrobium chrysotoxum</name>
    <name type="common">Orchid</name>
    <dbReference type="NCBI Taxonomy" id="161865"/>
    <lineage>
        <taxon>Eukaryota</taxon>
        <taxon>Viridiplantae</taxon>
        <taxon>Streptophyta</taxon>
        <taxon>Embryophyta</taxon>
        <taxon>Tracheophyta</taxon>
        <taxon>Spermatophyta</taxon>
        <taxon>Magnoliopsida</taxon>
        <taxon>Liliopsida</taxon>
        <taxon>Asparagales</taxon>
        <taxon>Orchidaceae</taxon>
        <taxon>Epidendroideae</taxon>
        <taxon>Malaxideae</taxon>
        <taxon>Dendrobiinae</taxon>
        <taxon>Dendrobium</taxon>
    </lineage>
</organism>
<dbReference type="Proteomes" id="UP000775213">
    <property type="component" value="Unassembled WGS sequence"/>
</dbReference>
<accession>A0AAV7H4E9</accession>
<name>A0AAV7H4E9_DENCH</name>
<proteinExistence type="predicted"/>
<comment type="caution">
    <text evidence="2">The sequence shown here is derived from an EMBL/GenBank/DDBJ whole genome shotgun (WGS) entry which is preliminary data.</text>
</comment>
<evidence type="ECO:0000313" key="2">
    <source>
        <dbReference type="EMBL" id="KAH0462604.1"/>
    </source>
</evidence>
<evidence type="ECO:0000256" key="1">
    <source>
        <dbReference type="SAM" id="MobiDB-lite"/>
    </source>
</evidence>
<feature type="compositionally biased region" description="Basic and acidic residues" evidence="1">
    <location>
        <begin position="7"/>
        <end position="29"/>
    </location>
</feature>
<evidence type="ECO:0000313" key="3">
    <source>
        <dbReference type="Proteomes" id="UP000775213"/>
    </source>
</evidence>
<dbReference type="EMBL" id="JAGFBR010000009">
    <property type="protein sequence ID" value="KAH0462604.1"/>
    <property type="molecule type" value="Genomic_DNA"/>
</dbReference>
<sequence length="175" mass="20053">MQNKNISSEHTKTQAPYEEKTKAVDKTKALEQSNVPDQSKSAHDKPIIPTQAFNDKEAGELEEEVSIIKIQSVYKKHQLDSEGVQEAEIKFRRGDTIFSTRNIIISRRGIDELLSNSYLDSDHVDAFAILLHEKSKLWPNKSLYRDMKEAFDSDINKWRFQTIKGAPTQTNNVDC</sequence>